<proteinExistence type="inferred from homology"/>
<dbReference type="InterPro" id="IPR002104">
    <property type="entry name" value="Integrase_catalytic"/>
</dbReference>
<dbReference type="SUPFAM" id="SSF56349">
    <property type="entry name" value="DNA breaking-rejoining enzymes"/>
    <property type="match status" value="1"/>
</dbReference>
<dbReference type="PANTHER" id="PTHR30349:SF64">
    <property type="entry name" value="PROPHAGE INTEGRASE INTD-RELATED"/>
    <property type="match status" value="1"/>
</dbReference>
<evidence type="ECO:0000259" key="6">
    <source>
        <dbReference type="PROSITE" id="PS51898"/>
    </source>
</evidence>
<dbReference type="InterPro" id="IPR004107">
    <property type="entry name" value="Integrase_SAM-like_N"/>
</dbReference>
<keyword evidence="2" id="KW-0229">DNA integration</keyword>
<evidence type="ECO:0000313" key="9">
    <source>
        <dbReference type="Proteomes" id="UP000319894"/>
    </source>
</evidence>
<evidence type="ECO:0000256" key="4">
    <source>
        <dbReference type="ARBA" id="ARBA00023172"/>
    </source>
</evidence>
<dbReference type="Pfam" id="PF02899">
    <property type="entry name" value="Phage_int_SAM_1"/>
    <property type="match status" value="1"/>
</dbReference>
<dbReference type="GO" id="GO:0003677">
    <property type="term" value="F:DNA binding"/>
    <property type="evidence" value="ECO:0007669"/>
    <property type="project" value="UniProtKB-UniRule"/>
</dbReference>
<dbReference type="PROSITE" id="PS51898">
    <property type="entry name" value="TYR_RECOMBINASE"/>
    <property type="match status" value="1"/>
</dbReference>
<dbReference type="FunCoup" id="A0A554NF37">
    <property type="interactions" value="3"/>
</dbReference>
<comment type="caution">
    <text evidence="8">The sequence shown here is derived from an EMBL/GenBank/DDBJ whole genome shotgun (WGS) entry which is preliminary data.</text>
</comment>
<dbReference type="Gene3D" id="1.10.150.130">
    <property type="match status" value="1"/>
</dbReference>
<evidence type="ECO:0000256" key="3">
    <source>
        <dbReference type="ARBA" id="ARBA00023125"/>
    </source>
</evidence>
<dbReference type="PROSITE" id="PS51900">
    <property type="entry name" value="CB"/>
    <property type="match status" value="1"/>
</dbReference>
<accession>A0A554NF37</accession>
<dbReference type="OrthoDB" id="142231at2157"/>
<dbReference type="InterPro" id="IPR044068">
    <property type="entry name" value="CB"/>
</dbReference>
<protein>
    <recommendedName>
        <fullName evidence="10">Site-specific recombinase XerD</fullName>
    </recommendedName>
</protein>
<keyword evidence="3 5" id="KW-0238">DNA-binding</keyword>
<comment type="similarity">
    <text evidence="1">Belongs to the 'phage' integrase family.</text>
</comment>
<dbReference type="AlphaFoldDB" id="A0A554NF37"/>
<gene>
    <name evidence="8" type="ORF">DP107_02060</name>
</gene>
<dbReference type="Proteomes" id="UP000319894">
    <property type="component" value="Unassembled WGS sequence"/>
</dbReference>
<dbReference type="InterPro" id="IPR050090">
    <property type="entry name" value="Tyrosine_recombinase_XerCD"/>
</dbReference>
<feature type="domain" description="Tyr recombinase" evidence="6">
    <location>
        <begin position="127"/>
        <end position="322"/>
    </location>
</feature>
<name>A0A554NF37_9EURY</name>
<evidence type="ECO:0000313" key="8">
    <source>
        <dbReference type="EMBL" id="TSD15991.1"/>
    </source>
</evidence>
<dbReference type="EMBL" id="QMDX01000001">
    <property type="protein sequence ID" value="TSD15991.1"/>
    <property type="molecule type" value="Genomic_DNA"/>
</dbReference>
<dbReference type="GO" id="GO:0006310">
    <property type="term" value="P:DNA recombination"/>
    <property type="evidence" value="ECO:0007669"/>
    <property type="project" value="UniProtKB-KW"/>
</dbReference>
<dbReference type="RefSeq" id="WP_144260471.1">
    <property type="nucleotide sequence ID" value="NZ_QMDX01000001.1"/>
</dbReference>
<reference evidence="8 9" key="1">
    <citation type="submission" date="2018-06" db="EMBL/GenBank/DDBJ databases">
        <title>Natronomonas sp. F16-60 a new haloarchaeon isolated from a solar saltern of Isla Cristina, Huelva, Spain.</title>
        <authorList>
            <person name="Duran-Viseras A."/>
            <person name="Sanchez-Porro C."/>
            <person name="Ventosa A."/>
        </authorList>
    </citation>
    <scope>NUCLEOTIDE SEQUENCE [LARGE SCALE GENOMIC DNA]</scope>
    <source>
        <strain evidence="8 9">F16-60</strain>
    </source>
</reference>
<feature type="domain" description="Core-binding (CB)" evidence="7">
    <location>
        <begin position="3"/>
        <end position="87"/>
    </location>
</feature>
<keyword evidence="9" id="KW-1185">Reference proteome</keyword>
<dbReference type="PANTHER" id="PTHR30349">
    <property type="entry name" value="PHAGE INTEGRASE-RELATED"/>
    <property type="match status" value="1"/>
</dbReference>
<dbReference type="InParanoid" id="A0A554NF37"/>
<organism evidence="8 9">
    <name type="scientific">Haloglomus irregulare</name>
    <dbReference type="NCBI Taxonomy" id="2234134"/>
    <lineage>
        <taxon>Archaea</taxon>
        <taxon>Methanobacteriati</taxon>
        <taxon>Methanobacteriota</taxon>
        <taxon>Stenosarchaea group</taxon>
        <taxon>Halobacteria</taxon>
        <taxon>Halobacteriales</taxon>
        <taxon>Natronomonadaceae</taxon>
        <taxon>Haloglomus</taxon>
    </lineage>
</organism>
<evidence type="ECO:0000256" key="1">
    <source>
        <dbReference type="ARBA" id="ARBA00008857"/>
    </source>
</evidence>
<sequence>MTDETEEACQKVLERLERKKGESTFREYKRHVRQFREWLNDGVGLTVFEASSIDVEDMVDDMLDDGYSPSSIRVRRAALSEFYGQAIRLDGERIEVDISESPIEDISLTEWEEIRSKEKEREYTSENDVPYLKPDQIRKLADNVPQPATRNELLVRLGFQTGLRRKELVRLKIDDVDQTTRRVVVREENAKNGQKRVVRYQPSLDVLLTRWVDNVRPTVAMAGKSDYLFPSNRSLHISGQQFNTVVKTAAENAGIQSVAYVNKSGQKKKNVTAHILRHSFAMAAIDNEWDLYVLKDALGHSSVEVTEMYLHRDEERTLSAFENKGPRSS</sequence>
<dbReference type="InterPro" id="IPR011010">
    <property type="entry name" value="DNA_brk_join_enz"/>
</dbReference>
<keyword evidence="4" id="KW-0233">DNA recombination</keyword>
<dbReference type="Gene3D" id="1.10.443.10">
    <property type="entry name" value="Intergrase catalytic core"/>
    <property type="match status" value="1"/>
</dbReference>
<dbReference type="GO" id="GO:0015074">
    <property type="term" value="P:DNA integration"/>
    <property type="evidence" value="ECO:0007669"/>
    <property type="project" value="UniProtKB-KW"/>
</dbReference>
<dbReference type="InterPro" id="IPR010998">
    <property type="entry name" value="Integrase_recombinase_N"/>
</dbReference>
<evidence type="ECO:0000256" key="2">
    <source>
        <dbReference type="ARBA" id="ARBA00022908"/>
    </source>
</evidence>
<evidence type="ECO:0000256" key="5">
    <source>
        <dbReference type="PROSITE-ProRule" id="PRU01248"/>
    </source>
</evidence>
<dbReference type="CDD" id="cd00397">
    <property type="entry name" value="DNA_BRE_C"/>
    <property type="match status" value="1"/>
</dbReference>
<evidence type="ECO:0000259" key="7">
    <source>
        <dbReference type="PROSITE" id="PS51900"/>
    </source>
</evidence>
<dbReference type="InterPro" id="IPR013762">
    <property type="entry name" value="Integrase-like_cat_sf"/>
</dbReference>
<evidence type="ECO:0008006" key="10">
    <source>
        <dbReference type="Google" id="ProtNLM"/>
    </source>
</evidence>
<dbReference type="Pfam" id="PF00589">
    <property type="entry name" value="Phage_integrase"/>
    <property type="match status" value="1"/>
</dbReference>